<dbReference type="PANTHER" id="PTHR21137">
    <property type="entry name" value="ODORANT RECEPTOR"/>
    <property type="match status" value="1"/>
</dbReference>
<evidence type="ECO:0000256" key="9">
    <source>
        <dbReference type="ARBA" id="ARBA00023224"/>
    </source>
</evidence>
<keyword evidence="2" id="KW-1003">Cell membrane</keyword>
<keyword evidence="6 10" id="KW-1133">Transmembrane helix</keyword>
<evidence type="ECO:0000256" key="4">
    <source>
        <dbReference type="ARBA" id="ARBA00022692"/>
    </source>
</evidence>
<evidence type="ECO:0000313" key="11">
    <source>
        <dbReference type="EMBL" id="KAL0267263.1"/>
    </source>
</evidence>
<evidence type="ECO:0000256" key="2">
    <source>
        <dbReference type="ARBA" id="ARBA00022475"/>
    </source>
</evidence>
<dbReference type="InterPro" id="IPR004117">
    <property type="entry name" value="7tm6_olfct_rcpt"/>
</dbReference>
<gene>
    <name evidence="11" type="ORF">PYX00_009584</name>
</gene>
<evidence type="ECO:0000256" key="10">
    <source>
        <dbReference type="RuleBase" id="RU351113"/>
    </source>
</evidence>
<dbReference type="GO" id="GO:0004984">
    <property type="term" value="F:olfactory receptor activity"/>
    <property type="evidence" value="ECO:0007669"/>
    <property type="project" value="InterPro"/>
</dbReference>
<comment type="caution">
    <text evidence="10">Lacks conserved residue(s) required for the propagation of feature annotation.</text>
</comment>
<proteinExistence type="inferred from homology"/>
<dbReference type="Pfam" id="PF02949">
    <property type="entry name" value="7tm_6"/>
    <property type="match status" value="1"/>
</dbReference>
<keyword evidence="4 10" id="KW-0812">Transmembrane</keyword>
<sequence length="429" mass="49594">MDSMDDVRGPDIDIEKLIKDDTSSLDFIFTILRFVGIRRGGQGPNFFSYAILGYCSVFVGLQMVDLMANSNLQNRADRGKFFAACLSALTQYIVFHAKSGEMQQFQEQAIFTNKFMLSKYKWFYDLDDPTKPFERTQRSIWSSYGKSGISDNDAVSCYGRQASSIWKFFDCQNPVNFFLIFIFQDLFCGIIFLHVLWGFAAFRINVTLNMLTQIRFLHNFIEKIGVRKKPLPASPGTPITELENPPSENFIPNGKLQPLTNEAIARQLDICIKFHNFIQKEQDILNDIFSQEVLMEFGCFTFLNCLTIFQAFSERKILRLMTLFIFLCFGIGYLYSICEMGSALRFQCAHLTKAAYQCKWCTFRPPERRTVIMIIHKAQRTKYLRGGKIFDISVQTFVQLVRMSYSLLLFLFNMQTSNRISELKPSSNS</sequence>
<feature type="transmembrane region" description="Helical" evidence="10">
    <location>
        <begin position="317"/>
        <end position="335"/>
    </location>
</feature>
<dbReference type="AlphaFoldDB" id="A0AAW2HBM1"/>
<protein>
    <recommendedName>
        <fullName evidence="10">Odorant receptor</fullName>
    </recommendedName>
</protein>
<keyword evidence="5 10" id="KW-0552">Olfaction</keyword>
<evidence type="ECO:0000256" key="7">
    <source>
        <dbReference type="ARBA" id="ARBA00023136"/>
    </source>
</evidence>
<reference evidence="11" key="1">
    <citation type="journal article" date="2024" name="Gigascience">
        <title>Chromosome-level genome of the poultry shaft louse Menopon gallinae provides insight into the host-switching and adaptive evolution of parasitic lice.</title>
        <authorList>
            <person name="Xu Y."/>
            <person name="Ma L."/>
            <person name="Liu S."/>
            <person name="Liang Y."/>
            <person name="Liu Q."/>
            <person name="He Z."/>
            <person name="Tian L."/>
            <person name="Duan Y."/>
            <person name="Cai W."/>
            <person name="Li H."/>
            <person name="Song F."/>
        </authorList>
    </citation>
    <scope>NUCLEOTIDE SEQUENCE</scope>
    <source>
        <strain evidence="11">Cailab_2023a</strain>
    </source>
</reference>
<organism evidence="11">
    <name type="scientific">Menopon gallinae</name>
    <name type="common">poultry shaft louse</name>
    <dbReference type="NCBI Taxonomy" id="328185"/>
    <lineage>
        <taxon>Eukaryota</taxon>
        <taxon>Metazoa</taxon>
        <taxon>Ecdysozoa</taxon>
        <taxon>Arthropoda</taxon>
        <taxon>Hexapoda</taxon>
        <taxon>Insecta</taxon>
        <taxon>Pterygota</taxon>
        <taxon>Neoptera</taxon>
        <taxon>Paraneoptera</taxon>
        <taxon>Psocodea</taxon>
        <taxon>Troctomorpha</taxon>
        <taxon>Phthiraptera</taxon>
        <taxon>Amblycera</taxon>
        <taxon>Menoponidae</taxon>
        <taxon>Menopon</taxon>
    </lineage>
</organism>
<dbReference type="EMBL" id="JARGDH010000005">
    <property type="protein sequence ID" value="KAL0267263.1"/>
    <property type="molecule type" value="Genomic_DNA"/>
</dbReference>
<dbReference type="PANTHER" id="PTHR21137:SF35">
    <property type="entry name" value="ODORANT RECEPTOR 19A-RELATED"/>
    <property type="match status" value="1"/>
</dbReference>
<dbReference type="GO" id="GO:0007165">
    <property type="term" value="P:signal transduction"/>
    <property type="evidence" value="ECO:0007669"/>
    <property type="project" value="UniProtKB-KW"/>
</dbReference>
<comment type="caution">
    <text evidence="11">The sequence shown here is derived from an EMBL/GenBank/DDBJ whole genome shotgun (WGS) entry which is preliminary data.</text>
</comment>
<keyword evidence="8 10" id="KW-0675">Receptor</keyword>
<name>A0AAW2HBM1_9NEOP</name>
<dbReference type="GO" id="GO:0005886">
    <property type="term" value="C:plasma membrane"/>
    <property type="evidence" value="ECO:0007669"/>
    <property type="project" value="UniProtKB-SubCell"/>
</dbReference>
<keyword evidence="3 10" id="KW-0716">Sensory transduction</keyword>
<accession>A0AAW2HBM1</accession>
<dbReference type="GO" id="GO:0005549">
    <property type="term" value="F:odorant binding"/>
    <property type="evidence" value="ECO:0007669"/>
    <property type="project" value="InterPro"/>
</dbReference>
<comment type="subcellular location">
    <subcellularLocation>
        <location evidence="1 10">Cell membrane</location>
        <topology evidence="1 10">Multi-pass membrane protein</topology>
    </subcellularLocation>
</comment>
<keyword evidence="7 10" id="KW-0472">Membrane</keyword>
<evidence type="ECO:0000256" key="1">
    <source>
        <dbReference type="ARBA" id="ARBA00004651"/>
    </source>
</evidence>
<feature type="transmembrane region" description="Helical" evidence="10">
    <location>
        <begin position="177"/>
        <end position="202"/>
    </location>
</feature>
<evidence type="ECO:0000256" key="5">
    <source>
        <dbReference type="ARBA" id="ARBA00022725"/>
    </source>
</evidence>
<evidence type="ECO:0000256" key="3">
    <source>
        <dbReference type="ARBA" id="ARBA00022606"/>
    </source>
</evidence>
<evidence type="ECO:0000256" key="6">
    <source>
        <dbReference type="ARBA" id="ARBA00022989"/>
    </source>
</evidence>
<comment type="similarity">
    <text evidence="10">Belongs to the insect chemoreceptor superfamily. Heteromeric odorant receptor channel (TC 1.A.69) family.</text>
</comment>
<keyword evidence="9 10" id="KW-0807">Transducer</keyword>
<feature type="transmembrane region" description="Helical" evidence="10">
    <location>
        <begin position="46"/>
        <end position="68"/>
    </location>
</feature>
<evidence type="ECO:0000256" key="8">
    <source>
        <dbReference type="ARBA" id="ARBA00023170"/>
    </source>
</evidence>